<dbReference type="STRING" id="99656.SAMN05421659_11485"/>
<reference evidence="1 2" key="1">
    <citation type="submission" date="2016-10" db="EMBL/GenBank/DDBJ databases">
        <authorList>
            <person name="de Groot N.N."/>
        </authorList>
    </citation>
    <scope>NUCLEOTIDE SEQUENCE [LARGE SCALE GENOMIC DNA]</scope>
    <source>
        <strain evidence="1 2">DSM 9179</strain>
    </source>
</reference>
<dbReference type="AlphaFoldDB" id="A0A1I0RDV1"/>
<accession>A0A1I0RDV1</accession>
<name>A0A1I0RDV1_9FIRM</name>
<dbReference type="EMBL" id="FOJI01000014">
    <property type="protein sequence ID" value="SEW39036.1"/>
    <property type="molecule type" value="Genomic_DNA"/>
</dbReference>
<organism evidence="1 2">
    <name type="scientific">[Clostridium] fimetarium</name>
    <dbReference type="NCBI Taxonomy" id="99656"/>
    <lineage>
        <taxon>Bacteria</taxon>
        <taxon>Bacillati</taxon>
        <taxon>Bacillota</taxon>
        <taxon>Clostridia</taxon>
        <taxon>Lachnospirales</taxon>
        <taxon>Lachnospiraceae</taxon>
    </lineage>
</organism>
<keyword evidence="2" id="KW-1185">Reference proteome</keyword>
<gene>
    <name evidence="1" type="ORF">SAMN05421659_11485</name>
</gene>
<sequence>MTNKFDNVIESIIQKTNDNMIVWRRILGNEVQDDEFLRKYLNSQGVEFDRTESFMANYNKGYIYILGDDTWADLAIQPGVDKTLTCIITSASCTSNPMKKLKNIIINKIDNLDDFLKDLLS</sequence>
<evidence type="ECO:0000313" key="2">
    <source>
        <dbReference type="Proteomes" id="UP000199701"/>
    </source>
</evidence>
<dbReference type="RefSeq" id="WP_092455970.1">
    <property type="nucleotide sequence ID" value="NZ_FOJI01000014.1"/>
</dbReference>
<protein>
    <submittedName>
        <fullName evidence="1">Uncharacterized protein</fullName>
    </submittedName>
</protein>
<dbReference type="Proteomes" id="UP000199701">
    <property type="component" value="Unassembled WGS sequence"/>
</dbReference>
<proteinExistence type="predicted"/>
<evidence type="ECO:0000313" key="1">
    <source>
        <dbReference type="EMBL" id="SEW39036.1"/>
    </source>
</evidence>